<dbReference type="InterPro" id="IPR044922">
    <property type="entry name" value="DUF2063_N_sf"/>
</dbReference>
<dbReference type="AlphaFoldDB" id="A0A4R7NZX7"/>
<dbReference type="Proteomes" id="UP000295341">
    <property type="component" value="Unassembled WGS sequence"/>
</dbReference>
<dbReference type="RefSeq" id="WP_133882727.1">
    <property type="nucleotide sequence ID" value="NZ_MWIN01000019.1"/>
</dbReference>
<feature type="domain" description="NGO1945-like C-terminal" evidence="2">
    <location>
        <begin position="153"/>
        <end position="249"/>
    </location>
</feature>
<name>A0A4R7NZX7_9GAMM</name>
<comment type="caution">
    <text evidence="3">The sequence shown here is derived from an EMBL/GenBank/DDBJ whole genome shotgun (WGS) entry which is preliminary data.</text>
</comment>
<proteinExistence type="predicted"/>
<dbReference type="InterPro" id="IPR054098">
    <property type="entry name" value="NGO1945-like_C"/>
</dbReference>
<protein>
    <recommendedName>
        <fullName evidence="5">DNA-binding domain-containing protein</fullName>
    </recommendedName>
</protein>
<dbReference type="Gene3D" id="3.90.930.50">
    <property type="match status" value="1"/>
</dbReference>
<feature type="domain" description="Putative DNA-binding" evidence="1">
    <location>
        <begin position="15"/>
        <end position="100"/>
    </location>
</feature>
<dbReference type="InterPro" id="IPR018640">
    <property type="entry name" value="DUF2063"/>
</dbReference>
<evidence type="ECO:0008006" key="5">
    <source>
        <dbReference type="Google" id="ProtNLM"/>
    </source>
</evidence>
<evidence type="ECO:0000259" key="1">
    <source>
        <dbReference type="Pfam" id="PF09836"/>
    </source>
</evidence>
<dbReference type="OrthoDB" id="4146344at2"/>
<evidence type="ECO:0000313" key="3">
    <source>
        <dbReference type="EMBL" id="TDU26532.1"/>
    </source>
</evidence>
<evidence type="ECO:0000313" key="4">
    <source>
        <dbReference type="Proteomes" id="UP000295341"/>
    </source>
</evidence>
<dbReference type="Pfam" id="PF09836">
    <property type="entry name" value="DUF2063"/>
    <property type="match status" value="1"/>
</dbReference>
<dbReference type="Pfam" id="PF22106">
    <property type="entry name" value="NGO1945_C"/>
    <property type="match status" value="1"/>
</dbReference>
<keyword evidence="4" id="KW-1185">Reference proteome</keyword>
<gene>
    <name evidence="3" type="ORF">DFR24_3560</name>
</gene>
<reference evidence="3 4" key="1">
    <citation type="submission" date="2019-03" db="EMBL/GenBank/DDBJ databases">
        <title>Genomic Encyclopedia of Type Strains, Phase IV (KMG-IV): sequencing the most valuable type-strain genomes for metagenomic binning, comparative biology and taxonomic classification.</title>
        <authorList>
            <person name="Goeker M."/>
        </authorList>
    </citation>
    <scope>NUCLEOTIDE SEQUENCE [LARGE SCALE GENOMIC DNA]</scope>
    <source>
        <strain evidence="3 4">DSM 26377</strain>
    </source>
</reference>
<dbReference type="EMBL" id="SOBT01000010">
    <property type="protein sequence ID" value="TDU26532.1"/>
    <property type="molecule type" value="Genomic_DNA"/>
</dbReference>
<sequence length="260" mass="29621">MTRSPAAQQPDLRTLQARFSAHLRDPSRHPPPEGIEDRRLKIYRDLFYNNVEDFLANAFPVIRALSADTVWHARVRDFYARHRSSAPQFYRLAEEFLNFLQHERGEHPDDPPFLAELAHYEWVELALGISEAELTPELADPNGDPLEQPPALSPLAWPLAYVWPVHRIGPDVQPTQPPAQPTYLVVYRTRQDDVKFMEINAVSARLMQLIEENPQASGRTLLLQIAGELQHPEPSQIVEAGRGMLAGLRERDILLGTRHG</sequence>
<evidence type="ECO:0000259" key="2">
    <source>
        <dbReference type="Pfam" id="PF22106"/>
    </source>
</evidence>
<organism evidence="3 4">
    <name type="scientific">Panacagrimonas perspica</name>
    <dbReference type="NCBI Taxonomy" id="381431"/>
    <lineage>
        <taxon>Bacteria</taxon>
        <taxon>Pseudomonadati</taxon>
        <taxon>Pseudomonadota</taxon>
        <taxon>Gammaproteobacteria</taxon>
        <taxon>Nevskiales</taxon>
        <taxon>Nevskiaceae</taxon>
        <taxon>Panacagrimonas</taxon>
    </lineage>
</organism>
<accession>A0A4R7NZX7</accession>
<dbReference type="Gene3D" id="1.10.150.690">
    <property type="entry name" value="DUF2063"/>
    <property type="match status" value="1"/>
</dbReference>